<reference evidence="3 4" key="1">
    <citation type="journal article" date="2009" name="Science">
        <title>Green evolution and dynamic adaptations revealed by genomes of the marine picoeukaryotes Micromonas.</title>
        <authorList>
            <person name="Worden A.Z."/>
            <person name="Lee J.H."/>
            <person name="Mock T."/>
            <person name="Rouze P."/>
            <person name="Simmons M.P."/>
            <person name="Aerts A.L."/>
            <person name="Allen A.E."/>
            <person name="Cuvelier M.L."/>
            <person name="Derelle E."/>
            <person name="Everett M.V."/>
            <person name="Foulon E."/>
            <person name="Grimwood J."/>
            <person name="Gundlach H."/>
            <person name="Henrissat B."/>
            <person name="Napoli C."/>
            <person name="McDonald S.M."/>
            <person name="Parker M.S."/>
            <person name="Rombauts S."/>
            <person name="Salamov A."/>
            <person name="Von Dassow P."/>
            <person name="Badger J.H."/>
            <person name="Coutinho P.M."/>
            <person name="Demir E."/>
            <person name="Dubchak I."/>
            <person name="Gentemann C."/>
            <person name="Eikrem W."/>
            <person name="Gready J.E."/>
            <person name="John U."/>
            <person name="Lanier W."/>
            <person name="Lindquist E.A."/>
            <person name="Lucas S."/>
            <person name="Mayer K.F."/>
            <person name="Moreau H."/>
            <person name="Not F."/>
            <person name="Otillar R."/>
            <person name="Panaud O."/>
            <person name="Pangilinan J."/>
            <person name="Paulsen I."/>
            <person name="Piegu B."/>
            <person name="Poliakov A."/>
            <person name="Robbens S."/>
            <person name="Schmutz J."/>
            <person name="Toulza E."/>
            <person name="Wyss T."/>
            <person name="Zelensky A."/>
            <person name="Zhou K."/>
            <person name="Armbrust E.V."/>
            <person name="Bhattacharya D."/>
            <person name="Goodenough U.W."/>
            <person name="Van de Peer Y."/>
            <person name="Grigoriev I.V."/>
        </authorList>
    </citation>
    <scope>NUCLEOTIDE SEQUENCE [LARGE SCALE GENOMIC DNA]</scope>
    <source>
        <strain evidence="4">RCC299 / NOUM17</strain>
    </source>
</reference>
<dbReference type="SUPFAM" id="SSF48371">
    <property type="entry name" value="ARM repeat"/>
    <property type="match status" value="1"/>
</dbReference>
<protein>
    <submittedName>
        <fullName evidence="3">Uncharacterized protein</fullName>
    </submittedName>
</protein>
<dbReference type="RefSeq" id="XP_002501257.1">
    <property type="nucleotide sequence ID" value="XM_002501211.1"/>
</dbReference>
<feature type="coiled-coil region" evidence="1">
    <location>
        <begin position="69"/>
        <end position="133"/>
    </location>
</feature>
<feature type="compositionally biased region" description="Basic and acidic residues" evidence="2">
    <location>
        <begin position="878"/>
        <end position="891"/>
    </location>
</feature>
<dbReference type="OrthoDB" id="497687at2759"/>
<proteinExistence type="predicted"/>
<organism evidence="3 4">
    <name type="scientific">Micromonas commoda (strain RCC299 / NOUM17 / CCMP2709)</name>
    <name type="common">Picoplanktonic green alga</name>
    <dbReference type="NCBI Taxonomy" id="296587"/>
    <lineage>
        <taxon>Eukaryota</taxon>
        <taxon>Viridiplantae</taxon>
        <taxon>Chlorophyta</taxon>
        <taxon>Mamiellophyceae</taxon>
        <taxon>Mamiellales</taxon>
        <taxon>Mamiellaceae</taxon>
        <taxon>Micromonas</taxon>
    </lineage>
</organism>
<feature type="region of interest" description="Disordered" evidence="2">
    <location>
        <begin position="845"/>
        <end position="969"/>
    </location>
</feature>
<name>C1E392_MICCC</name>
<dbReference type="EMBL" id="CP001325">
    <property type="protein sequence ID" value="ACO62515.1"/>
    <property type="molecule type" value="Genomic_DNA"/>
</dbReference>
<dbReference type="Proteomes" id="UP000002009">
    <property type="component" value="Chromosome 4"/>
</dbReference>
<dbReference type="InParanoid" id="C1E392"/>
<dbReference type="InterPro" id="IPR016024">
    <property type="entry name" value="ARM-type_fold"/>
</dbReference>
<feature type="region of interest" description="Disordered" evidence="2">
    <location>
        <begin position="201"/>
        <end position="290"/>
    </location>
</feature>
<dbReference type="KEGG" id="mis:MICPUN_99896"/>
<gene>
    <name evidence="3" type="ORF">MICPUN_99896</name>
</gene>
<dbReference type="Gene3D" id="1.25.10.10">
    <property type="entry name" value="Leucine-rich Repeat Variant"/>
    <property type="match status" value="3"/>
</dbReference>
<evidence type="ECO:0000313" key="4">
    <source>
        <dbReference type="Proteomes" id="UP000002009"/>
    </source>
</evidence>
<evidence type="ECO:0000256" key="2">
    <source>
        <dbReference type="SAM" id="MobiDB-lite"/>
    </source>
</evidence>
<dbReference type="InterPro" id="IPR011989">
    <property type="entry name" value="ARM-like"/>
</dbReference>
<dbReference type="eggNOG" id="ENOG502S6VC">
    <property type="taxonomic scope" value="Eukaryota"/>
</dbReference>
<feature type="region of interest" description="Disordered" evidence="2">
    <location>
        <begin position="514"/>
        <end position="582"/>
    </location>
</feature>
<keyword evidence="1" id="KW-0175">Coiled coil</keyword>
<dbReference type="OMA" id="HALWAYT"/>
<evidence type="ECO:0000313" key="3">
    <source>
        <dbReference type="EMBL" id="ACO62515.1"/>
    </source>
</evidence>
<dbReference type="AlphaFoldDB" id="C1E392"/>
<accession>C1E392</accession>
<evidence type="ECO:0000256" key="1">
    <source>
        <dbReference type="SAM" id="Coils"/>
    </source>
</evidence>
<keyword evidence="4" id="KW-1185">Reference proteome</keyword>
<dbReference type="GeneID" id="8242920"/>
<sequence>MGRYSDDGDTASIPDFTRGVTVTADGMVRKEDFDNAIKSAQEALRAKTSSSQMMLEQASSAMRNAVSALSLSEQEVANLRAVVKELKEGQDGASGNEAVNRERAQLRAAQQRVQELSQNFRALQNEVARMRYEQEGVDMPVAAKFPVRIDPMLSSKVVVIAQLVMLGYSYADSEDAVDAVRVHDTELALEWLEGRNVRKTSMLPGTDRQSSQFKLGSAARHAGAEAGQREQTHAQSPPRLLKAPTSPRERTSPRSILPTRGSRDDPDFANAAKHRRPEHRGNYNPSDLYRARKRAVTVLSECAENPPPNLSRPNQLRRQTDALAALTRLTEGVGAHLLVQLGCIRVATRVMQREANNKRVVSLCLDMIRGLLVNPLSFVHASRSRGFEEMPRAICQVVDKYHADDMDACGAAAATLWPAATVGKRPAQDAIVNAGAVDFIARALCRPKSDDPSGANVRKLIGCLLALAIRNARVQEHMVKSRVRALIRKGLVEHAHISFKGEFSALRDWTKDEFTNPTPLPNGVTIDPSGYKPPSRKASSPPGSPQAKRGAQPPNSMLKSPAGETPAGGRRKAPAPAGPVAERLGLKPDQMYLVRKQAVTMLSAMAVNPPGKKSGVSPRESEETAYRCLLALARLSAKDSAYIVLTNGGPRAAIDCLRLYPANMDVTYAAFKVLRGLLGNPSTMMKLRKQKRFRIIPAAVIDGVYRHDSLDVRAEAAHCLWTYSGVGGVDAQDLVIGVDFLPVLKSGLEEARAMDKGRSDARVRKFVGCTLALAKGNEPVQDLLVAEGMRALLRKSLVEFKTITFNGEFTELRDWIRGDRGGAKSATKSRESPNERRAAELRLAEDEREKAARAAGGRSVPGGGFKTPDAGRRMMSTRQERERLRREDEAAMRTPTNGSNNERFVAPSTLDRGLGGRFQEATPFQSPPGSKLVLSDEPASVASKPAARPDESGARFTPKPGGSGGSWSVEPAVLALDDATDARRHPAATEALAEMFAASPAAGVEIVMRGGIGALAHAVDVSPADGSYAPGGLALIHALASADATSRRVKADESVKSGRALVAVLDAMDRFARDERTQQWGAMALWAMCRDNARAKARLIRSKSNSRLRSGKSPAAVLLSALELHGEQSEPVAKSCIGAMLCVATNEPEFQSELAAVGAPRRILETLETHRDMSFAGEFDALREWLRECAR</sequence>